<dbReference type="PROSITE" id="PS51285">
    <property type="entry name" value="AGC_KINASE_CTER"/>
    <property type="match status" value="1"/>
</dbReference>
<keyword evidence="7 13" id="KW-0547">Nucleotide-binding</keyword>
<dbReference type="GO" id="GO:0004692">
    <property type="term" value="F:cGMP-dependent protein kinase activity"/>
    <property type="evidence" value="ECO:0007669"/>
    <property type="project" value="UniProtKB-EC"/>
</dbReference>
<evidence type="ECO:0000256" key="4">
    <source>
        <dbReference type="ARBA" id="ARBA00022527"/>
    </source>
</evidence>
<evidence type="ECO:0000259" key="16">
    <source>
        <dbReference type="PROSITE" id="PS50042"/>
    </source>
</evidence>
<dbReference type="GO" id="GO:0046872">
    <property type="term" value="F:metal ion binding"/>
    <property type="evidence" value="ECO:0007669"/>
    <property type="project" value="UniProtKB-KW"/>
</dbReference>
<evidence type="ECO:0000256" key="9">
    <source>
        <dbReference type="ARBA" id="ARBA00022840"/>
    </source>
</evidence>
<evidence type="ECO:0000256" key="5">
    <source>
        <dbReference type="ARBA" id="ARBA00022679"/>
    </source>
</evidence>
<dbReference type="PRINTS" id="PR00103">
    <property type="entry name" value="CAMPKINASE"/>
</dbReference>
<feature type="compositionally biased region" description="Basic and acidic residues" evidence="14">
    <location>
        <begin position="687"/>
        <end position="714"/>
    </location>
</feature>
<evidence type="ECO:0000256" key="12">
    <source>
        <dbReference type="ARBA" id="ARBA00047462"/>
    </source>
</evidence>
<comment type="similarity">
    <text evidence="2">Belongs to the protein kinase superfamily. AGC Ser/Thr protein kinase family. cGMP subfamily.</text>
</comment>
<dbReference type="CDD" id="cd05572">
    <property type="entry name" value="STKc_cGK"/>
    <property type="match status" value="1"/>
</dbReference>
<keyword evidence="8" id="KW-0418">Kinase</keyword>
<evidence type="ECO:0000259" key="17">
    <source>
        <dbReference type="PROSITE" id="PS51285"/>
    </source>
</evidence>
<evidence type="ECO:0000256" key="8">
    <source>
        <dbReference type="ARBA" id="ARBA00022777"/>
    </source>
</evidence>
<dbReference type="Gene3D" id="1.10.510.10">
    <property type="entry name" value="Transferase(Phosphotransferase) domain 1"/>
    <property type="match status" value="1"/>
</dbReference>
<evidence type="ECO:0000256" key="2">
    <source>
        <dbReference type="ARBA" id="ARBA00006352"/>
    </source>
</evidence>
<feature type="region of interest" description="Disordered" evidence="14">
    <location>
        <begin position="1"/>
        <end position="20"/>
    </location>
</feature>
<evidence type="ECO:0000313" key="18">
    <source>
        <dbReference type="EMBL" id="CAD8766966.1"/>
    </source>
</evidence>
<evidence type="ECO:0000256" key="7">
    <source>
        <dbReference type="ARBA" id="ARBA00022741"/>
    </source>
</evidence>
<dbReference type="InterPro" id="IPR000719">
    <property type="entry name" value="Prot_kinase_dom"/>
</dbReference>
<comment type="cofactor">
    <cofactor evidence="1">
        <name>Mg(2+)</name>
        <dbReference type="ChEBI" id="CHEBI:18420"/>
    </cofactor>
</comment>
<dbReference type="Pfam" id="PF00069">
    <property type="entry name" value="Pkinase"/>
    <property type="match status" value="1"/>
</dbReference>
<dbReference type="InterPro" id="IPR000595">
    <property type="entry name" value="cNMP-bd_dom"/>
</dbReference>
<dbReference type="InterPro" id="IPR018490">
    <property type="entry name" value="cNMP-bd_dom_sf"/>
</dbReference>
<dbReference type="FunFam" id="1.10.510.10:FF:000210">
    <property type="entry name" value="Non-specific serine/threonine protein kinase"/>
    <property type="match status" value="1"/>
</dbReference>
<dbReference type="PROSITE" id="PS50011">
    <property type="entry name" value="PROTEIN_KINASE_DOM"/>
    <property type="match status" value="1"/>
</dbReference>
<dbReference type="GO" id="GO:0005524">
    <property type="term" value="F:ATP binding"/>
    <property type="evidence" value="ECO:0007669"/>
    <property type="project" value="UniProtKB-UniRule"/>
</dbReference>
<organism evidence="18">
    <name type="scientific">Polytomella parva</name>
    <dbReference type="NCBI Taxonomy" id="51329"/>
    <lineage>
        <taxon>Eukaryota</taxon>
        <taxon>Viridiplantae</taxon>
        <taxon>Chlorophyta</taxon>
        <taxon>core chlorophytes</taxon>
        <taxon>Chlorophyceae</taxon>
        <taxon>CS clade</taxon>
        <taxon>Chlamydomonadales</taxon>
        <taxon>Chlamydomonadaceae</taxon>
        <taxon>Polytomella</taxon>
    </lineage>
</organism>
<sequence length="732" mass="82194">MGADSSKMEADGPADLPTRTQVGRVKAITANKPQQTIAQVPLPPKATRVQPSDIETLKASLRNLLLFNRLDRVTANRIVSEMYEIPVAAGEILIQQGEVSSAATKLFVVKSGKFEVLEKRKDVMFKVNTKTSGDVFGEISLMYDCPRSATVAATTEAVVWVLERDMFRHYVQSSVEDDKAQIMIFINSVPLLSTLSATDKALLVDTFQEEVYQAGTKIILEGDVGDRFYIIKDGEAQVIQGGKEVNRLFKSDFFGEQALLQDEPRKATVKAVTQLVTLTLDRQTFIAVLGPLQDIMAKEKSAEVVSQRMAKLKPQGSAAMRRPPADVILKSPASSAAAAAAASSGTPLSPSLLSQVVCQGHLDEVMELKRGGQKLSEEHRDKDKRLVLVEGELLGEGAFSRVCKASEESTGRVFALKRMAKVSALQCPEHVFCEQSITRNIAHPFCLRQYASFQDKYYLYMLFDLMPGGDLMDVLVVEAKVIKFPVSDKNSMRKGLLAPKMKMWQGLEEDMARFYVASIVIALEYLHNNNIAFRDLKPENVLIDLQGYVKLGDFGFAKQIEAGGRTFTFCGTPGYVAPENVMGRGYNHCVDWWTLGVLMYVLLTARQPFTSPKTQDPMEVMRRIVDDRWPIKYPPYMSDEARDLISRLLERKPMKRIGMLQGRSSDVKKHPWFRGFDWDALNSRQMEPPRKPRDTDSSKRKNELAEMHKTDVREPVVTPEQLYEFDRVFKDF</sequence>
<dbReference type="SUPFAM" id="SSF56112">
    <property type="entry name" value="Protein kinase-like (PK-like)"/>
    <property type="match status" value="1"/>
</dbReference>
<dbReference type="Gene3D" id="2.60.120.10">
    <property type="entry name" value="Jelly Rolls"/>
    <property type="match status" value="2"/>
</dbReference>
<dbReference type="FunFam" id="2.60.120.10:FF:000068">
    <property type="entry name" value="cGMP-dependent protein kinase"/>
    <property type="match status" value="1"/>
</dbReference>
<dbReference type="SMART" id="SM00220">
    <property type="entry name" value="S_TKc"/>
    <property type="match status" value="1"/>
</dbReference>
<evidence type="ECO:0000256" key="14">
    <source>
        <dbReference type="SAM" id="MobiDB-lite"/>
    </source>
</evidence>
<dbReference type="PANTHER" id="PTHR24353">
    <property type="entry name" value="CYCLIC NUCLEOTIDE-DEPENDENT PROTEIN KINASE"/>
    <property type="match status" value="1"/>
</dbReference>
<dbReference type="InterPro" id="IPR000961">
    <property type="entry name" value="AGC-kinase_C"/>
</dbReference>
<dbReference type="PROSITE" id="PS00889">
    <property type="entry name" value="CNMP_BINDING_2"/>
    <property type="match status" value="1"/>
</dbReference>
<comment type="catalytic activity">
    <reaction evidence="11">
        <text>L-threonyl-[protein] + ATP = O-phospho-L-threonyl-[protein] + ADP + H(+)</text>
        <dbReference type="Rhea" id="RHEA:46608"/>
        <dbReference type="Rhea" id="RHEA-COMP:11060"/>
        <dbReference type="Rhea" id="RHEA-COMP:11605"/>
        <dbReference type="ChEBI" id="CHEBI:15378"/>
        <dbReference type="ChEBI" id="CHEBI:30013"/>
        <dbReference type="ChEBI" id="CHEBI:30616"/>
        <dbReference type="ChEBI" id="CHEBI:61977"/>
        <dbReference type="ChEBI" id="CHEBI:456216"/>
        <dbReference type="EC" id="2.7.11.12"/>
    </reaction>
</comment>
<comment type="catalytic activity">
    <reaction evidence="12">
        <text>L-seryl-[protein] + ATP = O-phospho-L-seryl-[protein] + ADP + H(+)</text>
        <dbReference type="Rhea" id="RHEA:17989"/>
        <dbReference type="Rhea" id="RHEA-COMP:9863"/>
        <dbReference type="Rhea" id="RHEA-COMP:11604"/>
        <dbReference type="ChEBI" id="CHEBI:15378"/>
        <dbReference type="ChEBI" id="CHEBI:29999"/>
        <dbReference type="ChEBI" id="CHEBI:30616"/>
        <dbReference type="ChEBI" id="CHEBI:83421"/>
        <dbReference type="ChEBI" id="CHEBI:456216"/>
        <dbReference type="EC" id="2.7.11.12"/>
    </reaction>
</comment>
<gene>
    <name evidence="18" type="ORF">PPAR00522_LOCUS3358</name>
</gene>
<dbReference type="SMART" id="SM00100">
    <property type="entry name" value="cNMP"/>
    <property type="match status" value="2"/>
</dbReference>
<dbReference type="InterPro" id="IPR011009">
    <property type="entry name" value="Kinase-like_dom_sf"/>
</dbReference>
<dbReference type="GO" id="GO:0005952">
    <property type="term" value="C:cAMP-dependent protein kinase complex"/>
    <property type="evidence" value="ECO:0007669"/>
    <property type="project" value="TreeGrafter"/>
</dbReference>
<dbReference type="PANTHER" id="PTHR24353:SF139">
    <property type="match status" value="1"/>
</dbReference>
<feature type="domain" description="Cyclic nucleotide-binding" evidence="16">
    <location>
        <begin position="66"/>
        <end position="188"/>
    </location>
</feature>
<evidence type="ECO:0000256" key="10">
    <source>
        <dbReference type="ARBA" id="ARBA00024113"/>
    </source>
</evidence>
<name>A0A7S0USJ8_9CHLO</name>
<dbReference type="Gene3D" id="3.30.200.20">
    <property type="entry name" value="Phosphorylase Kinase, domain 1"/>
    <property type="match status" value="1"/>
</dbReference>
<keyword evidence="9 13" id="KW-0067">ATP-binding</keyword>
<dbReference type="PROSITE" id="PS00888">
    <property type="entry name" value="CNMP_BINDING_1"/>
    <property type="match status" value="1"/>
</dbReference>
<proteinExistence type="inferred from homology"/>
<dbReference type="InterPro" id="IPR017441">
    <property type="entry name" value="Protein_kinase_ATP_BS"/>
</dbReference>
<dbReference type="AlphaFoldDB" id="A0A7S0USJ8"/>
<dbReference type="PROSITE" id="PS50042">
    <property type="entry name" value="CNMP_BINDING_3"/>
    <property type="match status" value="2"/>
</dbReference>
<feature type="region of interest" description="Disordered" evidence="14">
    <location>
        <begin position="683"/>
        <end position="715"/>
    </location>
</feature>
<dbReference type="InterPro" id="IPR018488">
    <property type="entry name" value="cNMP-bd_CS"/>
</dbReference>
<feature type="domain" description="Protein kinase" evidence="15">
    <location>
        <begin position="388"/>
        <end position="673"/>
    </location>
</feature>
<evidence type="ECO:0000256" key="13">
    <source>
        <dbReference type="PROSITE-ProRule" id="PRU10141"/>
    </source>
</evidence>
<evidence type="ECO:0000256" key="6">
    <source>
        <dbReference type="ARBA" id="ARBA00022723"/>
    </source>
</evidence>
<evidence type="ECO:0000259" key="15">
    <source>
        <dbReference type="PROSITE" id="PS50011"/>
    </source>
</evidence>
<keyword evidence="4" id="KW-0723">Serine/threonine-protein kinase</keyword>
<evidence type="ECO:0000256" key="1">
    <source>
        <dbReference type="ARBA" id="ARBA00001946"/>
    </source>
</evidence>
<protein>
    <recommendedName>
        <fullName evidence="10">cGMP-dependent protein kinase</fullName>
        <ecNumber evidence="3">2.7.11.12</ecNumber>
    </recommendedName>
</protein>
<keyword evidence="5" id="KW-0808">Transferase</keyword>
<dbReference type="EMBL" id="HBFM01005674">
    <property type="protein sequence ID" value="CAD8766966.1"/>
    <property type="molecule type" value="Transcribed_RNA"/>
</dbReference>
<evidence type="ECO:0000256" key="3">
    <source>
        <dbReference type="ARBA" id="ARBA00012428"/>
    </source>
</evidence>
<dbReference type="InterPro" id="IPR035014">
    <property type="entry name" value="STKc_cGK"/>
</dbReference>
<keyword evidence="6" id="KW-0479">Metal-binding</keyword>
<dbReference type="GO" id="GO:0004691">
    <property type="term" value="F:cAMP-dependent protein kinase activity"/>
    <property type="evidence" value="ECO:0007669"/>
    <property type="project" value="TreeGrafter"/>
</dbReference>
<dbReference type="PROSITE" id="PS00107">
    <property type="entry name" value="PROTEIN_KINASE_ATP"/>
    <property type="match status" value="1"/>
</dbReference>
<dbReference type="SUPFAM" id="SSF51206">
    <property type="entry name" value="cAMP-binding domain-like"/>
    <property type="match status" value="2"/>
</dbReference>
<feature type="domain" description="Cyclic nucleotide-binding" evidence="16">
    <location>
        <begin position="191"/>
        <end position="298"/>
    </location>
</feature>
<reference evidence="18" key="1">
    <citation type="submission" date="2021-01" db="EMBL/GenBank/DDBJ databases">
        <authorList>
            <person name="Corre E."/>
            <person name="Pelletier E."/>
            <person name="Niang G."/>
            <person name="Scheremetjew M."/>
            <person name="Finn R."/>
            <person name="Kale V."/>
            <person name="Holt S."/>
            <person name="Cochrane G."/>
            <person name="Meng A."/>
            <person name="Brown T."/>
            <person name="Cohen L."/>
        </authorList>
    </citation>
    <scope>NUCLEOTIDE SEQUENCE</scope>
    <source>
        <strain evidence="18">SAG 63-3</strain>
    </source>
</reference>
<feature type="compositionally biased region" description="Basic and acidic residues" evidence="14">
    <location>
        <begin position="1"/>
        <end position="10"/>
    </location>
</feature>
<evidence type="ECO:0000256" key="11">
    <source>
        <dbReference type="ARBA" id="ARBA00047298"/>
    </source>
</evidence>
<dbReference type="CDD" id="cd00038">
    <property type="entry name" value="CAP_ED"/>
    <property type="match status" value="2"/>
</dbReference>
<dbReference type="InterPro" id="IPR014710">
    <property type="entry name" value="RmlC-like_jellyroll"/>
</dbReference>
<dbReference type="Pfam" id="PF00027">
    <property type="entry name" value="cNMP_binding"/>
    <property type="match status" value="2"/>
</dbReference>
<dbReference type="EC" id="2.7.11.12" evidence="3"/>
<feature type="domain" description="AGC-kinase C-terminal" evidence="17">
    <location>
        <begin position="674"/>
        <end position="732"/>
    </location>
</feature>
<feature type="binding site" evidence="13">
    <location>
        <position position="417"/>
    </location>
    <ligand>
        <name>ATP</name>
        <dbReference type="ChEBI" id="CHEBI:30616"/>
    </ligand>
</feature>
<accession>A0A7S0USJ8</accession>